<comment type="similarity">
    <text evidence="1 5">Belongs to the 5-formyltetrahydrofolate cyclo-ligase family.</text>
</comment>
<dbReference type="GO" id="GO:0035999">
    <property type="term" value="P:tetrahydrofolate interconversion"/>
    <property type="evidence" value="ECO:0007669"/>
    <property type="project" value="TreeGrafter"/>
</dbReference>
<evidence type="ECO:0000256" key="2">
    <source>
        <dbReference type="ARBA" id="ARBA00022741"/>
    </source>
</evidence>
<dbReference type="PIRSF" id="PIRSF006806">
    <property type="entry name" value="FTHF_cligase"/>
    <property type="match status" value="1"/>
</dbReference>
<protein>
    <recommendedName>
        <fullName evidence="5">5-formyltetrahydrofolate cyclo-ligase</fullName>
        <ecNumber evidence="5">6.3.3.2</ecNumber>
    </recommendedName>
</protein>
<evidence type="ECO:0000256" key="1">
    <source>
        <dbReference type="ARBA" id="ARBA00010638"/>
    </source>
</evidence>
<dbReference type="GO" id="GO:0030272">
    <property type="term" value="F:5-formyltetrahydrofolate cyclo-ligase activity"/>
    <property type="evidence" value="ECO:0007669"/>
    <property type="project" value="UniProtKB-EC"/>
</dbReference>
<proteinExistence type="inferred from homology"/>
<feature type="binding site" evidence="4">
    <location>
        <begin position="4"/>
        <end position="8"/>
    </location>
    <ligand>
        <name>ATP</name>
        <dbReference type="ChEBI" id="CHEBI:30616"/>
    </ligand>
</feature>
<dbReference type="GO" id="GO:0009396">
    <property type="term" value="P:folic acid-containing compound biosynthetic process"/>
    <property type="evidence" value="ECO:0007669"/>
    <property type="project" value="TreeGrafter"/>
</dbReference>
<dbReference type="InterPro" id="IPR037171">
    <property type="entry name" value="NagB/RpiA_transferase-like"/>
</dbReference>
<keyword evidence="2 4" id="KW-0547">Nucleotide-binding</keyword>
<evidence type="ECO:0000256" key="5">
    <source>
        <dbReference type="RuleBase" id="RU361279"/>
    </source>
</evidence>
<evidence type="ECO:0000313" key="6">
    <source>
        <dbReference type="EMBL" id="MBB5659965.1"/>
    </source>
</evidence>
<feature type="binding site" evidence="4">
    <location>
        <position position="51"/>
    </location>
    <ligand>
        <name>substrate</name>
    </ligand>
</feature>
<gene>
    <name evidence="6" type="ORF">FHS65_000683</name>
</gene>
<dbReference type="NCBIfam" id="TIGR02727">
    <property type="entry name" value="MTHFS_bact"/>
    <property type="match status" value="1"/>
</dbReference>
<dbReference type="Gene3D" id="3.40.50.10420">
    <property type="entry name" value="NagB/RpiA/CoA transferase-like"/>
    <property type="match status" value="1"/>
</dbReference>
<comment type="catalytic activity">
    <reaction evidence="5">
        <text>(6S)-5-formyl-5,6,7,8-tetrahydrofolate + ATP = (6R)-5,10-methenyltetrahydrofolate + ADP + phosphate</text>
        <dbReference type="Rhea" id="RHEA:10488"/>
        <dbReference type="ChEBI" id="CHEBI:30616"/>
        <dbReference type="ChEBI" id="CHEBI:43474"/>
        <dbReference type="ChEBI" id="CHEBI:57455"/>
        <dbReference type="ChEBI" id="CHEBI:57457"/>
        <dbReference type="ChEBI" id="CHEBI:456216"/>
        <dbReference type="EC" id="6.3.3.2"/>
    </reaction>
</comment>
<dbReference type="GO" id="GO:0046872">
    <property type="term" value="F:metal ion binding"/>
    <property type="evidence" value="ECO:0007669"/>
    <property type="project" value="UniProtKB-KW"/>
</dbReference>
<dbReference type="PANTHER" id="PTHR23407:SF1">
    <property type="entry name" value="5-FORMYLTETRAHYDROFOLATE CYCLO-LIGASE"/>
    <property type="match status" value="1"/>
</dbReference>
<dbReference type="EMBL" id="JACIJB010000001">
    <property type="protein sequence ID" value="MBB5659965.1"/>
    <property type="molecule type" value="Genomic_DNA"/>
</dbReference>
<dbReference type="InterPro" id="IPR024185">
    <property type="entry name" value="FTHF_cligase-like_sf"/>
</dbReference>
<keyword evidence="5" id="KW-0460">Magnesium</keyword>
<keyword evidence="3 4" id="KW-0067">ATP-binding</keyword>
<organism evidence="6 7">
    <name type="scientific">Brevundimonas halotolerans</name>
    <dbReference type="NCBI Taxonomy" id="69670"/>
    <lineage>
        <taxon>Bacteria</taxon>
        <taxon>Pseudomonadati</taxon>
        <taxon>Pseudomonadota</taxon>
        <taxon>Alphaproteobacteria</taxon>
        <taxon>Caulobacterales</taxon>
        <taxon>Caulobacteraceae</taxon>
        <taxon>Brevundimonas</taxon>
    </lineage>
</organism>
<evidence type="ECO:0000313" key="7">
    <source>
        <dbReference type="Proteomes" id="UP000548978"/>
    </source>
</evidence>
<sequence length="181" mass="19171">MTDKRALRSEMRARRMALAKDGLQAAARAADHAHRLPQATCVAVYHPIGSELGTAPLVEALVARGVDLCLPVTLAPDAPMIFRHWVPGDPLEADLAGVPAPFPVAGTVVPDLILAPLLAFDGQGRRLGQGGGHYDRTFAALPDAIRIGFAYAGQQVEALPFEPHDIPLHGVLTETGYTAFA</sequence>
<evidence type="ECO:0000256" key="3">
    <source>
        <dbReference type="ARBA" id="ARBA00022840"/>
    </source>
</evidence>
<evidence type="ECO:0000256" key="4">
    <source>
        <dbReference type="PIRSR" id="PIRSR006806-1"/>
    </source>
</evidence>
<dbReference type="SUPFAM" id="SSF100950">
    <property type="entry name" value="NagB/RpiA/CoA transferase-like"/>
    <property type="match status" value="1"/>
</dbReference>
<name>A0A7W9E7R5_9CAUL</name>
<accession>A0A7W9E7R5</accession>
<feature type="binding site" evidence="4">
    <location>
        <begin position="126"/>
        <end position="134"/>
    </location>
    <ligand>
        <name>ATP</name>
        <dbReference type="ChEBI" id="CHEBI:30616"/>
    </ligand>
</feature>
<dbReference type="Proteomes" id="UP000548978">
    <property type="component" value="Unassembled WGS sequence"/>
</dbReference>
<keyword evidence="5" id="KW-0479">Metal-binding</keyword>
<reference evidence="6 7" key="1">
    <citation type="submission" date="2020-08" db="EMBL/GenBank/DDBJ databases">
        <title>Genomic Encyclopedia of Type Strains, Phase IV (KMG-IV): sequencing the most valuable type-strain genomes for metagenomic binning, comparative biology and taxonomic classification.</title>
        <authorList>
            <person name="Goeker M."/>
        </authorList>
    </citation>
    <scope>NUCLEOTIDE SEQUENCE [LARGE SCALE GENOMIC DNA]</scope>
    <source>
        <strain evidence="6 7">DSM 24448</strain>
    </source>
</reference>
<dbReference type="InterPro" id="IPR002698">
    <property type="entry name" value="FTHF_cligase"/>
</dbReference>
<keyword evidence="6" id="KW-0436">Ligase</keyword>
<comment type="cofactor">
    <cofactor evidence="5">
        <name>Mg(2+)</name>
        <dbReference type="ChEBI" id="CHEBI:18420"/>
    </cofactor>
</comment>
<dbReference type="AlphaFoldDB" id="A0A7W9E7R5"/>
<keyword evidence="7" id="KW-1185">Reference proteome</keyword>
<dbReference type="GO" id="GO:0005524">
    <property type="term" value="F:ATP binding"/>
    <property type="evidence" value="ECO:0007669"/>
    <property type="project" value="UniProtKB-KW"/>
</dbReference>
<dbReference type="OrthoDB" id="9801938at2"/>
<comment type="caution">
    <text evidence="6">The sequence shown here is derived from an EMBL/GenBank/DDBJ whole genome shotgun (WGS) entry which is preliminary data.</text>
</comment>
<dbReference type="RefSeq" id="WP_123286034.1">
    <property type="nucleotide sequence ID" value="NZ_JACIJB010000001.1"/>
</dbReference>
<dbReference type="Pfam" id="PF01812">
    <property type="entry name" value="5-FTHF_cyc-lig"/>
    <property type="match status" value="1"/>
</dbReference>
<dbReference type="EC" id="6.3.3.2" evidence="5"/>
<dbReference type="PANTHER" id="PTHR23407">
    <property type="entry name" value="ATPASE INHIBITOR/5-FORMYLTETRAHYDROFOLATE CYCLO-LIGASE"/>
    <property type="match status" value="1"/>
</dbReference>